<proteinExistence type="predicted"/>
<keyword evidence="3" id="KW-1185">Reference proteome</keyword>
<accession>A0A8D0H8R5</accession>
<reference evidence="2" key="1">
    <citation type="submission" date="2025-08" db="UniProtKB">
        <authorList>
            <consortium name="Ensembl"/>
        </authorList>
    </citation>
    <scope>IDENTIFICATION</scope>
</reference>
<feature type="compositionally biased region" description="Polar residues" evidence="1">
    <location>
        <begin position="14"/>
        <end position="23"/>
    </location>
</feature>
<dbReference type="Ensembl" id="ENSSPUT00000018480.1">
    <property type="protein sequence ID" value="ENSSPUP00000017351.1"/>
    <property type="gene ID" value="ENSSPUG00000013423.1"/>
</dbReference>
<dbReference type="Proteomes" id="UP000694392">
    <property type="component" value="Unplaced"/>
</dbReference>
<dbReference type="GeneTree" id="ENSGT00940000155103"/>
<evidence type="ECO:0000256" key="1">
    <source>
        <dbReference type="SAM" id="MobiDB-lite"/>
    </source>
</evidence>
<name>A0A8D0H8R5_SPHPU</name>
<dbReference type="AlphaFoldDB" id="A0A8D0H8R5"/>
<sequence>MRVPEEALKHEKFTSQLQLSQKSLDTEGSKPLDSRVAELKCLDATSEVHHKATEALKSEEKGMDLSAMPRGTPLYGQPSWW</sequence>
<feature type="region of interest" description="Disordered" evidence="1">
    <location>
        <begin position="1"/>
        <end position="31"/>
    </location>
</feature>
<evidence type="ECO:0000313" key="2">
    <source>
        <dbReference type="Ensembl" id="ENSSPUP00000017351.1"/>
    </source>
</evidence>
<protein>
    <submittedName>
        <fullName evidence="2">Uncharacterized protein</fullName>
    </submittedName>
</protein>
<evidence type="ECO:0000313" key="3">
    <source>
        <dbReference type="Proteomes" id="UP000694392"/>
    </source>
</evidence>
<organism evidence="2 3">
    <name type="scientific">Sphenodon punctatus</name>
    <name type="common">Tuatara</name>
    <name type="synonym">Hatteria punctata</name>
    <dbReference type="NCBI Taxonomy" id="8508"/>
    <lineage>
        <taxon>Eukaryota</taxon>
        <taxon>Metazoa</taxon>
        <taxon>Chordata</taxon>
        <taxon>Craniata</taxon>
        <taxon>Vertebrata</taxon>
        <taxon>Euteleostomi</taxon>
        <taxon>Lepidosauria</taxon>
        <taxon>Sphenodontia</taxon>
        <taxon>Sphenodontidae</taxon>
        <taxon>Sphenodon</taxon>
    </lineage>
</organism>
<feature type="compositionally biased region" description="Basic and acidic residues" evidence="1">
    <location>
        <begin position="1"/>
        <end position="13"/>
    </location>
</feature>
<reference evidence="2" key="2">
    <citation type="submission" date="2025-09" db="UniProtKB">
        <authorList>
            <consortium name="Ensembl"/>
        </authorList>
    </citation>
    <scope>IDENTIFICATION</scope>
</reference>